<keyword evidence="2" id="KW-1185">Reference proteome</keyword>
<reference evidence="1" key="1">
    <citation type="submission" date="2019-10" db="EMBL/GenBank/DDBJ databases">
        <title>Draft genome sequece of Microseira wollei NIES-4236.</title>
        <authorList>
            <person name="Yamaguchi H."/>
            <person name="Suzuki S."/>
            <person name="Kawachi M."/>
        </authorList>
    </citation>
    <scope>NUCLEOTIDE SEQUENCE</scope>
    <source>
        <strain evidence="1">NIES-4236</strain>
    </source>
</reference>
<protein>
    <submittedName>
        <fullName evidence="1">Uncharacterized protein</fullName>
    </submittedName>
</protein>
<sequence length="67" mass="7890">MRIFKITDFRIRADKSIGIFEDEHFVRTYAPGSKNPLRQSRDSTPRIFRSAFVFLRQSCLSCRFGCL</sequence>
<evidence type="ECO:0000313" key="2">
    <source>
        <dbReference type="Proteomes" id="UP001050975"/>
    </source>
</evidence>
<evidence type="ECO:0000313" key="1">
    <source>
        <dbReference type="EMBL" id="GET38954.1"/>
    </source>
</evidence>
<dbReference type="EMBL" id="BLAY01000055">
    <property type="protein sequence ID" value="GET38954.1"/>
    <property type="molecule type" value="Genomic_DNA"/>
</dbReference>
<gene>
    <name evidence="1" type="ORF">MiSe_37140</name>
</gene>
<accession>A0AAV3XEU1</accession>
<organism evidence="1 2">
    <name type="scientific">Microseira wollei NIES-4236</name>
    <dbReference type="NCBI Taxonomy" id="2530354"/>
    <lineage>
        <taxon>Bacteria</taxon>
        <taxon>Bacillati</taxon>
        <taxon>Cyanobacteriota</taxon>
        <taxon>Cyanophyceae</taxon>
        <taxon>Oscillatoriophycideae</taxon>
        <taxon>Aerosakkonematales</taxon>
        <taxon>Aerosakkonemataceae</taxon>
        <taxon>Microseira</taxon>
    </lineage>
</organism>
<dbReference type="AlphaFoldDB" id="A0AAV3XEU1"/>
<proteinExistence type="predicted"/>
<comment type="caution">
    <text evidence="1">The sequence shown here is derived from an EMBL/GenBank/DDBJ whole genome shotgun (WGS) entry which is preliminary data.</text>
</comment>
<dbReference type="Proteomes" id="UP001050975">
    <property type="component" value="Unassembled WGS sequence"/>
</dbReference>
<name>A0AAV3XEU1_9CYAN</name>